<dbReference type="AlphaFoldDB" id="A0A4Y2G2Q1"/>
<comment type="caution">
    <text evidence="1">The sequence shown here is derived from an EMBL/GenBank/DDBJ whole genome shotgun (WGS) entry which is preliminary data.</text>
</comment>
<reference evidence="1 2" key="1">
    <citation type="journal article" date="2019" name="Sci. Rep.">
        <title>Orb-weaving spider Araneus ventricosus genome elucidates the spidroin gene catalogue.</title>
        <authorList>
            <person name="Kono N."/>
            <person name="Nakamura H."/>
            <person name="Ohtoshi R."/>
            <person name="Moran D.A.P."/>
            <person name="Shinohara A."/>
            <person name="Yoshida Y."/>
            <person name="Fujiwara M."/>
            <person name="Mori M."/>
            <person name="Tomita M."/>
            <person name="Arakawa K."/>
        </authorList>
    </citation>
    <scope>NUCLEOTIDE SEQUENCE [LARGE SCALE GENOMIC DNA]</scope>
</reference>
<evidence type="ECO:0008006" key="3">
    <source>
        <dbReference type="Google" id="ProtNLM"/>
    </source>
</evidence>
<dbReference type="Proteomes" id="UP000499080">
    <property type="component" value="Unassembled WGS sequence"/>
</dbReference>
<name>A0A4Y2G2Q1_ARAVE</name>
<dbReference type="OrthoDB" id="411871at2759"/>
<accession>A0A4Y2G2Q1</accession>
<gene>
    <name evidence="1" type="ORF">AVEN_34329_1</name>
</gene>
<dbReference type="Gene3D" id="3.60.10.10">
    <property type="entry name" value="Endonuclease/exonuclease/phosphatase"/>
    <property type="match status" value="1"/>
</dbReference>
<organism evidence="1 2">
    <name type="scientific">Araneus ventricosus</name>
    <name type="common">Orbweaver spider</name>
    <name type="synonym">Epeira ventricosa</name>
    <dbReference type="NCBI Taxonomy" id="182803"/>
    <lineage>
        <taxon>Eukaryota</taxon>
        <taxon>Metazoa</taxon>
        <taxon>Ecdysozoa</taxon>
        <taxon>Arthropoda</taxon>
        <taxon>Chelicerata</taxon>
        <taxon>Arachnida</taxon>
        <taxon>Araneae</taxon>
        <taxon>Araneomorphae</taxon>
        <taxon>Entelegynae</taxon>
        <taxon>Araneoidea</taxon>
        <taxon>Araneidae</taxon>
        <taxon>Araneus</taxon>
    </lineage>
</organism>
<dbReference type="EMBL" id="BGPR01001202">
    <property type="protein sequence ID" value="GBM47990.1"/>
    <property type="molecule type" value="Genomic_DNA"/>
</dbReference>
<keyword evidence="2" id="KW-1185">Reference proteome</keyword>
<sequence>MGRSWIDITMADRVTADNIFKWTVGKEPSCSDHNSISFSMYAGKNARYKPNRFKLKNLDPVALKTATNDIFRDKTDDLDKEVDNCVNKMLEA</sequence>
<protein>
    <recommendedName>
        <fullName evidence="3">Endonuclease/exonuclease/phosphatase domain-containing protein</fullName>
    </recommendedName>
</protein>
<evidence type="ECO:0000313" key="1">
    <source>
        <dbReference type="EMBL" id="GBM47990.1"/>
    </source>
</evidence>
<proteinExistence type="predicted"/>
<evidence type="ECO:0000313" key="2">
    <source>
        <dbReference type="Proteomes" id="UP000499080"/>
    </source>
</evidence>
<dbReference type="InterPro" id="IPR036691">
    <property type="entry name" value="Endo/exonu/phosph_ase_sf"/>
</dbReference>